<evidence type="ECO:0000313" key="8">
    <source>
        <dbReference type="EMBL" id="MFC0547700.1"/>
    </source>
</evidence>
<feature type="region of interest" description="Disordered" evidence="5">
    <location>
        <begin position="399"/>
        <end position="451"/>
    </location>
</feature>
<dbReference type="EMBL" id="JBHLUD010000014">
    <property type="protein sequence ID" value="MFC0547700.1"/>
    <property type="molecule type" value="Genomic_DNA"/>
</dbReference>
<keyword evidence="2" id="KW-0285">Flavoprotein</keyword>
<protein>
    <submittedName>
        <fullName evidence="8">NAD(P)/FAD-dependent oxidoreductase</fullName>
    </submittedName>
</protein>
<proteinExistence type="predicted"/>
<evidence type="ECO:0000259" key="6">
    <source>
        <dbReference type="Pfam" id="PF07992"/>
    </source>
</evidence>
<dbReference type="Pfam" id="PF14759">
    <property type="entry name" value="Reductase_C"/>
    <property type="match status" value="1"/>
</dbReference>
<dbReference type="Gene3D" id="3.50.50.60">
    <property type="entry name" value="FAD/NAD(P)-binding domain"/>
    <property type="match status" value="2"/>
</dbReference>
<dbReference type="SUPFAM" id="SSF51905">
    <property type="entry name" value="FAD/NAD(P)-binding domain"/>
    <property type="match status" value="2"/>
</dbReference>
<dbReference type="Proteomes" id="UP001589810">
    <property type="component" value="Unassembled WGS sequence"/>
</dbReference>
<sequence length="451" mass="49187">MSGRMERIVIVGAGLTALRAAERLREMKFDGEVVIVGDEPYKPYHRPALSKQLVTGKLATKDLFFPAYHDIDAIWRTRTRAHKLDHGRHVVHLPGGEELKYDGLMIATGVEARHLAGAPRHDPRVHALRTLDDAIAIKETLTRSKGRVVVIGTGFTGCEFASSCREMNRDVTIIGRSKTLFGKALGPELGAAIGDLHRRHGVDLALGVDIRHWATGPEGVAIVLSNERLITAACVILAVGSMPSTDWLAGSGLVLEDGVLCEPTCHVVGASDVVAAGDVARWPNLRFDGVPRRVEHWLNAIEMGRAAAENLLAGKSRAKPFTPLPRFWSEQHHVRIQAAGIPAIGQQTMYLSTRPNGAERSITGYIRAGKPVGIVGLNQPRTMIHLTRQLDQKLRPMVPSERVRNATPRRTPVENPSVANAETLSERTPSDSKIDVSELSARLKAPARNGR</sequence>
<keyword evidence="4" id="KW-0560">Oxidoreductase</keyword>
<evidence type="ECO:0000256" key="1">
    <source>
        <dbReference type="ARBA" id="ARBA00001974"/>
    </source>
</evidence>
<evidence type="ECO:0000256" key="3">
    <source>
        <dbReference type="ARBA" id="ARBA00022827"/>
    </source>
</evidence>
<dbReference type="InterPro" id="IPR028202">
    <property type="entry name" value="Reductase_C"/>
</dbReference>
<dbReference type="PANTHER" id="PTHR43557">
    <property type="entry name" value="APOPTOSIS-INDUCING FACTOR 1"/>
    <property type="match status" value="1"/>
</dbReference>
<evidence type="ECO:0000259" key="7">
    <source>
        <dbReference type="Pfam" id="PF14759"/>
    </source>
</evidence>
<organism evidence="8 9">
    <name type="scientific">Kutzneria chonburiensis</name>
    <dbReference type="NCBI Taxonomy" id="1483604"/>
    <lineage>
        <taxon>Bacteria</taxon>
        <taxon>Bacillati</taxon>
        <taxon>Actinomycetota</taxon>
        <taxon>Actinomycetes</taxon>
        <taxon>Pseudonocardiales</taxon>
        <taxon>Pseudonocardiaceae</taxon>
        <taxon>Kutzneria</taxon>
    </lineage>
</organism>
<evidence type="ECO:0000256" key="4">
    <source>
        <dbReference type="ARBA" id="ARBA00023002"/>
    </source>
</evidence>
<evidence type="ECO:0000313" key="9">
    <source>
        <dbReference type="Proteomes" id="UP001589810"/>
    </source>
</evidence>
<keyword evidence="9" id="KW-1185">Reference proteome</keyword>
<dbReference type="Gene3D" id="3.30.390.30">
    <property type="match status" value="1"/>
</dbReference>
<keyword evidence="3" id="KW-0274">FAD</keyword>
<dbReference type="PANTHER" id="PTHR43557:SF2">
    <property type="entry name" value="RIESKE DOMAIN-CONTAINING PROTEIN-RELATED"/>
    <property type="match status" value="1"/>
</dbReference>
<feature type="domain" description="Reductase C-terminal" evidence="7">
    <location>
        <begin position="327"/>
        <end position="395"/>
    </location>
</feature>
<comment type="caution">
    <text evidence="8">The sequence shown here is derived from an EMBL/GenBank/DDBJ whole genome shotgun (WGS) entry which is preliminary data.</text>
</comment>
<dbReference type="InterPro" id="IPR023753">
    <property type="entry name" value="FAD/NAD-binding_dom"/>
</dbReference>
<dbReference type="InterPro" id="IPR016156">
    <property type="entry name" value="FAD/NAD-linked_Rdtase_dimer_sf"/>
</dbReference>
<name>A0ABV6N561_9PSEU</name>
<dbReference type="PRINTS" id="PR00368">
    <property type="entry name" value="FADPNR"/>
</dbReference>
<reference evidence="8 9" key="1">
    <citation type="submission" date="2024-09" db="EMBL/GenBank/DDBJ databases">
        <authorList>
            <person name="Sun Q."/>
            <person name="Mori K."/>
        </authorList>
    </citation>
    <scope>NUCLEOTIDE SEQUENCE [LARGE SCALE GENOMIC DNA]</scope>
    <source>
        <strain evidence="8 9">TBRC 1432</strain>
    </source>
</reference>
<dbReference type="SUPFAM" id="SSF55424">
    <property type="entry name" value="FAD/NAD-linked reductases, dimerisation (C-terminal) domain"/>
    <property type="match status" value="1"/>
</dbReference>
<dbReference type="InterPro" id="IPR036188">
    <property type="entry name" value="FAD/NAD-bd_sf"/>
</dbReference>
<comment type="cofactor">
    <cofactor evidence="1">
        <name>FAD</name>
        <dbReference type="ChEBI" id="CHEBI:57692"/>
    </cofactor>
</comment>
<dbReference type="Pfam" id="PF07992">
    <property type="entry name" value="Pyr_redox_2"/>
    <property type="match status" value="1"/>
</dbReference>
<accession>A0ABV6N561</accession>
<feature type="compositionally biased region" description="Basic and acidic residues" evidence="5">
    <location>
        <begin position="424"/>
        <end position="436"/>
    </location>
</feature>
<feature type="domain" description="FAD/NAD(P)-binding" evidence="6">
    <location>
        <begin position="7"/>
        <end position="304"/>
    </location>
</feature>
<dbReference type="RefSeq" id="WP_273938448.1">
    <property type="nucleotide sequence ID" value="NZ_CP097263.1"/>
</dbReference>
<dbReference type="PRINTS" id="PR00411">
    <property type="entry name" value="PNDRDTASEI"/>
</dbReference>
<evidence type="ECO:0000256" key="5">
    <source>
        <dbReference type="SAM" id="MobiDB-lite"/>
    </source>
</evidence>
<gene>
    <name evidence="8" type="ORF">ACFFH7_39755</name>
</gene>
<evidence type="ECO:0000256" key="2">
    <source>
        <dbReference type="ARBA" id="ARBA00022630"/>
    </source>
</evidence>
<dbReference type="InterPro" id="IPR050446">
    <property type="entry name" value="FAD-oxidoreductase/Apoptosis"/>
</dbReference>